<feature type="region of interest" description="Disordered" evidence="1">
    <location>
        <begin position="1"/>
        <end position="30"/>
    </location>
</feature>
<reference evidence="2" key="1">
    <citation type="journal article" date="2012" name="PLoS Genet.">
        <title>Comparative analysis of the genomes of two field isolates of the rice blast fungus Magnaporthe oryzae.</title>
        <authorList>
            <person name="Xue M."/>
            <person name="Yang J."/>
            <person name="Li Z."/>
            <person name="Hu S."/>
            <person name="Yao N."/>
            <person name="Dean R.A."/>
            <person name="Zhao W."/>
            <person name="Shen M."/>
            <person name="Zhang H."/>
            <person name="Li C."/>
            <person name="Liu L."/>
            <person name="Cao L."/>
            <person name="Xu X."/>
            <person name="Xing Y."/>
            <person name="Hsiang T."/>
            <person name="Zhang Z."/>
            <person name="Xu J.R."/>
            <person name="Peng Y.L."/>
        </authorList>
    </citation>
    <scope>NUCLEOTIDE SEQUENCE</scope>
    <source>
        <strain evidence="2">Y34</strain>
    </source>
</reference>
<feature type="region of interest" description="Disordered" evidence="1">
    <location>
        <begin position="232"/>
        <end position="267"/>
    </location>
</feature>
<accession>A0AA97P6H1</accession>
<name>A0AA97P6H1_PYRO3</name>
<feature type="compositionally biased region" description="Basic and acidic residues" evidence="1">
    <location>
        <begin position="82"/>
        <end position="98"/>
    </location>
</feature>
<feature type="compositionally biased region" description="Low complexity" evidence="1">
    <location>
        <begin position="240"/>
        <end position="257"/>
    </location>
</feature>
<organism evidence="2">
    <name type="scientific">Pyricularia oryzae (strain Y34)</name>
    <name type="common">Rice blast fungus</name>
    <name type="synonym">Magnaporthe oryzae</name>
    <dbReference type="NCBI Taxonomy" id="1143189"/>
    <lineage>
        <taxon>Eukaryota</taxon>
        <taxon>Fungi</taxon>
        <taxon>Dikarya</taxon>
        <taxon>Ascomycota</taxon>
        <taxon>Pezizomycotina</taxon>
        <taxon>Sordariomycetes</taxon>
        <taxon>Sordariomycetidae</taxon>
        <taxon>Magnaporthales</taxon>
        <taxon>Pyriculariaceae</taxon>
        <taxon>Pyricularia</taxon>
    </lineage>
</organism>
<proteinExistence type="predicted"/>
<feature type="compositionally biased region" description="Acidic residues" evidence="1">
    <location>
        <begin position="186"/>
        <end position="195"/>
    </location>
</feature>
<evidence type="ECO:0000256" key="1">
    <source>
        <dbReference type="SAM" id="MobiDB-lite"/>
    </source>
</evidence>
<gene>
    <name evidence="2" type="ORF">OOU_Y34scaffold00190g5</name>
</gene>
<sequence>MESFRPVVFTGTETLHQPEGGDPPPKFVRLTEEQRQRVRTLRKDAYMTFAEIYDITGFSQKQIRRAINGPSGPPRRMGRPPKTPEQRAADKAAREAAKAAELGRLSEESSGDQSRAGGQDGATPQQSPPPPTVASGARSATPDLAAVARHVRDSVSTQRSTADPEPMDPPAADKQKEQGRLNNPMEIDDDEESPEESPPPQTPTAAPILTEPSHTLTPAIPTQASILVPPHPVSTITTASHPSPTQSTYSTQSQGPVSVPPSPVHTTNDPAIVTPAAVPGPAMPGYIANGPAGGFAFPFPQAQQHPPPPPPQRKRLFIVWCEMARSFGRHKPPTAMIGVYSTRNFANEHGCRVIRQYCLNGKCKVPQPKWWVEERDLLEEGDPGLY</sequence>
<feature type="region of interest" description="Disordered" evidence="1">
    <location>
        <begin position="59"/>
        <end position="216"/>
    </location>
</feature>
<evidence type="ECO:0000313" key="2">
    <source>
        <dbReference type="EMBL" id="ELQ42881.1"/>
    </source>
</evidence>
<dbReference type="Proteomes" id="UP000011086">
    <property type="component" value="Unassembled WGS sequence"/>
</dbReference>
<dbReference type="SMR" id="A0AA97P6H1"/>
<dbReference type="EMBL" id="JH793302">
    <property type="protein sequence ID" value="ELQ42881.1"/>
    <property type="molecule type" value="Genomic_DNA"/>
</dbReference>
<protein>
    <submittedName>
        <fullName evidence="2">Uncharacterized protein</fullName>
    </submittedName>
</protein>
<dbReference type="AlphaFoldDB" id="A0AA97P6H1"/>